<sequence length="357" mass="40612">MEDGVTPTLRSQNPTPQVKENMDNLDTILQEIRDSRQAIENRLDMITKDMNIMKDDQAKLTDRLKQTESTVTDILPTHNDNKNAIAKLQQQMEALQERIEDAEGRSQRNNIRIIGLPEGKEGKDPTQYIETWLQSIAKDKLSIHFVVERAHCIPGRKPIPGAPARPVIARILNYRDRDVALQVARELDPIITDNARISLYPDYTLAVQKRRASFQIIKQRLGKMEIKYALLFPAKLRITHNPKTYFFDSPDLVSTWLDENFPYSRAMEQNNGHHAGQLPQHRRDKRNKAQTSRKRTGPTLRQALEGQNNALQTAGSLREMNSSPCRTASSIDSIVASDSEGSMALFPDITPQLSRDL</sequence>
<feature type="compositionally biased region" description="Polar residues" evidence="2">
    <location>
        <begin position="8"/>
        <end position="18"/>
    </location>
</feature>
<proteinExistence type="predicted"/>
<organism evidence="3 4">
    <name type="scientific">Pleurodeles waltl</name>
    <name type="common">Iberian ribbed newt</name>
    <dbReference type="NCBI Taxonomy" id="8319"/>
    <lineage>
        <taxon>Eukaryota</taxon>
        <taxon>Metazoa</taxon>
        <taxon>Chordata</taxon>
        <taxon>Craniata</taxon>
        <taxon>Vertebrata</taxon>
        <taxon>Euteleostomi</taxon>
        <taxon>Amphibia</taxon>
        <taxon>Batrachia</taxon>
        <taxon>Caudata</taxon>
        <taxon>Salamandroidea</taxon>
        <taxon>Salamandridae</taxon>
        <taxon>Pleurodelinae</taxon>
        <taxon>Pleurodeles</taxon>
    </lineage>
</organism>
<feature type="region of interest" description="Disordered" evidence="2">
    <location>
        <begin position="267"/>
        <end position="307"/>
    </location>
</feature>
<feature type="region of interest" description="Disordered" evidence="2">
    <location>
        <begin position="1"/>
        <end position="20"/>
    </location>
</feature>
<evidence type="ECO:0000256" key="1">
    <source>
        <dbReference type="SAM" id="Coils"/>
    </source>
</evidence>
<name>A0AAV7RD90_PLEWA</name>
<comment type="caution">
    <text evidence="3">The sequence shown here is derived from an EMBL/GenBank/DDBJ whole genome shotgun (WGS) entry which is preliminary data.</text>
</comment>
<accession>A0AAV7RD90</accession>
<dbReference type="PANTHER" id="PTHR11505">
    <property type="entry name" value="L1 TRANSPOSABLE ELEMENT-RELATED"/>
    <property type="match status" value="1"/>
</dbReference>
<dbReference type="InterPro" id="IPR004244">
    <property type="entry name" value="Transposase_22"/>
</dbReference>
<evidence type="ECO:0000256" key="2">
    <source>
        <dbReference type="SAM" id="MobiDB-lite"/>
    </source>
</evidence>
<gene>
    <name evidence="3" type="ORF">NDU88_003059</name>
</gene>
<feature type="coiled-coil region" evidence="1">
    <location>
        <begin position="22"/>
        <end position="49"/>
    </location>
</feature>
<feature type="coiled-coil region" evidence="1">
    <location>
        <begin position="78"/>
        <end position="112"/>
    </location>
</feature>
<keyword evidence="4" id="KW-1185">Reference proteome</keyword>
<keyword evidence="1" id="KW-0175">Coiled coil</keyword>
<reference evidence="3" key="1">
    <citation type="journal article" date="2022" name="bioRxiv">
        <title>Sequencing and chromosome-scale assembly of the giantPleurodeles waltlgenome.</title>
        <authorList>
            <person name="Brown T."/>
            <person name="Elewa A."/>
            <person name="Iarovenko S."/>
            <person name="Subramanian E."/>
            <person name="Araus A.J."/>
            <person name="Petzold A."/>
            <person name="Susuki M."/>
            <person name="Suzuki K.-i.T."/>
            <person name="Hayashi T."/>
            <person name="Toyoda A."/>
            <person name="Oliveira C."/>
            <person name="Osipova E."/>
            <person name="Leigh N.D."/>
            <person name="Simon A."/>
            <person name="Yun M.H."/>
        </authorList>
    </citation>
    <scope>NUCLEOTIDE SEQUENCE</scope>
    <source>
        <strain evidence="3">20211129_DDA</strain>
        <tissue evidence="3">Liver</tissue>
    </source>
</reference>
<dbReference type="SUPFAM" id="SSF57997">
    <property type="entry name" value="Tropomyosin"/>
    <property type="match status" value="1"/>
</dbReference>
<dbReference type="AlphaFoldDB" id="A0AAV7RD90"/>
<protein>
    <recommendedName>
        <fullName evidence="5">L1 transposable element RRM domain-containing protein</fullName>
    </recommendedName>
</protein>
<dbReference type="Gene3D" id="3.30.70.1820">
    <property type="entry name" value="L1 transposable element, RRM domain"/>
    <property type="match status" value="1"/>
</dbReference>
<feature type="compositionally biased region" description="Basic residues" evidence="2">
    <location>
        <begin position="280"/>
        <end position="296"/>
    </location>
</feature>
<evidence type="ECO:0000313" key="3">
    <source>
        <dbReference type="EMBL" id="KAJ1150264.1"/>
    </source>
</evidence>
<dbReference type="EMBL" id="JANPWB010000009">
    <property type="protein sequence ID" value="KAJ1150264.1"/>
    <property type="molecule type" value="Genomic_DNA"/>
</dbReference>
<dbReference type="Proteomes" id="UP001066276">
    <property type="component" value="Chromosome 5"/>
</dbReference>
<evidence type="ECO:0000313" key="4">
    <source>
        <dbReference type="Proteomes" id="UP001066276"/>
    </source>
</evidence>
<evidence type="ECO:0008006" key="5">
    <source>
        <dbReference type="Google" id="ProtNLM"/>
    </source>
</evidence>